<dbReference type="PROSITE" id="PS51257">
    <property type="entry name" value="PROKAR_LIPOPROTEIN"/>
    <property type="match status" value="1"/>
</dbReference>
<protein>
    <submittedName>
        <fullName evidence="2">Uncharacterized protein</fullName>
    </submittedName>
</protein>
<keyword evidence="3" id="KW-1185">Reference proteome</keyword>
<keyword evidence="1" id="KW-0732">Signal</keyword>
<reference evidence="2 3" key="2">
    <citation type="submission" date="2024-08" db="EMBL/GenBank/DDBJ databases">
        <title>Phylogenomic analyses of a clade within the roseobacter group suggest taxonomic reassignments of species of the genera Aestuariivita, Citreicella, Loktanella, Nautella, Pelagibaca, Ruegeria, Thalassobius, Thiobacimonas and Tropicibacter, and the proposal o.</title>
        <authorList>
            <person name="Jeon C.O."/>
        </authorList>
    </citation>
    <scope>NUCLEOTIDE SEQUENCE [LARGE SCALE GENOMIC DNA]</scope>
    <source>
        <strain evidence="2 3">SS1-5</strain>
    </source>
</reference>
<gene>
    <name evidence="2" type="ORF">AABB31_05425</name>
</gene>
<sequence>MKKNVMRTIMILTGLVFLSACSAEKVVDRSVDSALFVGRTAVKGTVGAGKLVVRGTGAVVNAASGE</sequence>
<dbReference type="RefSeq" id="WP_342077646.1">
    <property type="nucleotide sequence ID" value="NZ_CP151767.2"/>
</dbReference>
<evidence type="ECO:0000313" key="3">
    <source>
        <dbReference type="Proteomes" id="UP001470809"/>
    </source>
</evidence>
<evidence type="ECO:0000313" key="2">
    <source>
        <dbReference type="EMBL" id="WZU68357.1"/>
    </source>
</evidence>
<feature type="signal peptide" evidence="1">
    <location>
        <begin position="1"/>
        <end position="22"/>
    </location>
</feature>
<dbReference type="EMBL" id="CP151767">
    <property type="protein sequence ID" value="WZU68357.1"/>
    <property type="molecule type" value="Genomic_DNA"/>
</dbReference>
<accession>A0AAN0NJD9</accession>
<evidence type="ECO:0000256" key="1">
    <source>
        <dbReference type="SAM" id="SignalP"/>
    </source>
</evidence>
<organism evidence="2 3">
    <name type="scientific">Yoonia rhodophyticola</name>
    <dbReference type="NCBI Taxonomy" id="3137370"/>
    <lineage>
        <taxon>Bacteria</taxon>
        <taxon>Pseudomonadati</taxon>
        <taxon>Pseudomonadota</taxon>
        <taxon>Alphaproteobacteria</taxon>
        <taxon>Rhodobacterales</taxon>
        <taxon>Paracoccaceae</taxon>
        <taxon>Yoonia</taxon>
    </lineage>
</organism>
<proteinExistence type="predicted"/>
<dbReference type="Proteomes" id="UP001470809">
    <property type="component" value="Chromosome"/>
</dbReference>
<dbReference type="KEGG" id="yrh:AABB31_05425"/>
<name>A0AAN0NJD9_9RHOB</name>
<reference evidence="3" key="1">
    <citation type="submission" date="2024-04" db="EMBL/GenBank/DDBJ databases">
        <title>Phylogenomic analyses of a clade within the roseobacter group suggest taxonomic reassignments of species of the genera Aestuariivita, Citreicella, Loktanella, Nautella, Pelagibaca, Ruegeria, Thalassobius, Thiobacimonas and Tropicibacter, and the proposal o.</title>
        <authorList>
            <person name="Jeon C.O."/>
        </authorList>
    </citation>
    <scope>NUCLEOTIDE SEQUENCE [LARGE SCALE GENOMIC DNA]</scope>
    <source>
        <strain evidence="3">SS1-5</strain>
    </source>
</reference>
<feature type="chain" id="PRO_5042889939" evidence="1">
    <location>
        <begin position="23"/>
        <end position="66"/>
    </location>
</feature>
<dbReference type="AlphaFoldDB" id="A0AAN0NJD9"/>